<dbReference type="VEuPathDB" id="FungiDB:GLRG_01806"/>
<gene>
    <name evidence="1" type="ORF">GLRG_01806</name>
</gene>
<reference evidence="2" key="1">
    <citation type="journal article" date="2012" name="Nat. Genet.">
        <title>Lifestyle transitions in plant pathogenic Colletotrichum fungi deciphered by genome and transcriptome analyses.</title>
        <authorList>
            <person name="O'Connell R.J."/>
            <person name="Thon M.R."/>
            <person name="Hacquard S."/>
            <person name="Amyotte S.G."/>
            <person name="Kleemann J."/>
            <person name="Torres M.F."/>
            <person name="Damm U."/>
            <person name="Buiate E.A."/>
            <person name="Epstein L."/>
            <person name="Alkan N."/>
            <person name="Altmueller J."/>
            <person name="Alvarado-Balderrama L."/>
            <person name="Bauser C.A."/>
            <person name="Becker C."/>
            <person name="Birren B.W."/>
            <person name="Chen Z."/>
            <person name="Choi J."/>
            <person name="Crouch J.A."/>
            <person name="Duvick J.P."/>
            <person name="Farman M.A."/>
            <person name="Gan P."/>
            <person name="Heiman D."/>
            <person name="Henrissat B."/>
            <person name="Howard R.J."/>
            <person name="Kabbage M."/>
            <person name="Koch C."/>
            <person name="Kracher B."/>
            <person name="Kubo Y."/>
            <person name="Law A.D."/>
            <person name="Lebrun M.-H."/>
            <person name="Lee Y.-H."/>
            <person name="Miyara I."/>
            <person name="Moore N."/>
            <person name="Neumann U."/>
            <person name="Nordstroem K."/>
            <person name="Panaccione D.G."/>
            <person name="Panstruga R."/>
            <person name="Place M."/>
            <person name="Proctor R.H."/>
            <person name="Prusky D."/>
            <person name="Rech G."/>
            <person name="Reinhardt R."/>
            <person name="Rollins J.A."/>
            <person name="Rounsley S."/>
            <person name="Schardl C.L."/>
            <person name="Schwartz D.C."/>
            <person name="Shenoy N."/>
            <person name="Shirasu K."/>
            <person name="Sikhakolli U.R."/>
            <person name="Stueber K."/>
            <person name="Sukno S.A."/>
            <person name="Sweigard J.A."/>
            <person name="Takano Y."/>
            <person name="Takahara H."/>
            <person name="Trail F."/>
            <person name="van der Does H.C."/>
            <person name="Voll L.M."/>
            <person name="Will I."/>
            <person name="Young S."/>
            <person name="Zeng Q."/>
            <person name="Zhang J."/>
            <person name="Zhou S."/>
            <person name="Dickman M.B."/>
            <person name="Schulze-Lefert P."/>
            <person name="Ver Loren van Themaat E."/>
            <person name="Ma L.-J."/>
            <person name="Vaillancourt L.J."/>
        </authorList>
    </citation>
    <scope>NUCLEOTIDE SEQUENCE [LARGE SCALE GENOMIC DNA]</scope>
    <source>
        <strain evidence="2">M1.001 / M2 / FGSC 10212</strain>
    </source>
</reference>
<dbReference type="Proteomes" id="UP000008782">
    <property type="component" value="Unassembled WGS sequence"/>
</dbReference>
<dbReference type="EMBL" id="GG697337">
    <property type="protein sequence ID" value="EFQ27311.1"/>
    <property type="molecule type" value="Genomic_DNA"/>
</dbReference>
<dbReference type="HOGENOM" id="CLU_811353_0_0_1"/>
<sequence>MGKTVHLTNCPSLSGSELANSNQKAFRALMEHIGQSDKDQQTILMVQVGGQSGLGKDFQDSSTAVNAAIGANVSQAFVDYLKQAGYLMTHNKGYSHELEHTADRVIRMNEEKTCITLATVVKDVYPLVTFTTVPLGDTKGMHRVKASQPLLGLVHPQDRNNIQQLWSAFGSYWGVFDFTTEMLSTGSFHGGACGLVIHQAEGKLLALAYGFLVKARSILSNATFTRVLSFHMLEPNQDCGYDTVRCLNTDEASGGRVAQMPPSEPMITEKYIESLLSLFVRTHEPSWALWHRTGCTNCWITWVLRRRVRRGNRWYKCAKFGNGNCMYDNGLTVNSNQDDKAR</sequence>
<dbReference type="RefSeq" id="XP_008091331.1">
    <property type="nucleotide sequence ID" value="XM_008093140.1"/>
</dbReference>
<evidence type="ECO:0000313" key="2">
    <source>
        <dbReference type="Proteomes" id="UP000008782"/>
    </source>
</evidence>
<protein>
    <submittedName>
        <fullName evidence="1">Uncharacterized protein</fullName>
    </submittedName>
</protein>
<dbReference type="OrthoDB" id="4849683at2759"/>
<name>E3Q9D2_COLGM</name>
<dbReference type="Gene3D" id="3.20.20.80">
    <property type="entry name" value="Glycosidases"/>
    <property type="match status" value="1"/>
</dbReference>
<proteinExistence type="predicted"/>
<keyword evidence="2" id="KW-1185">Reference proteome</keyword>
<dbReference type="STRING" id="645133.E3Q9D2"/>
<evidence type="ECO:0000313" key="1">
    <source>
        <dbReference type="EMBL" id="EFQ27311.1"/>
    </source>
</evidence>
<dbReference type="AlphaFoldDB" id="E3Q9D2"/>
<organism evidence="2">
    <name type="scientific">Colletotrichum graminicola (strain M1.001 / M2 / FGSC 10212)</name>
    <name type="common">Maize anthracnose fungus</name>
    <name type="synonym">Glomerella graminicola</name>
    <dbReference type="NCBI Taxonomy" id="645133"/>
    <lineage>
        <taxon>Eukaryota</taxon>
        <taxon>Fungi</taxon>
        <taxon>Dikarya</taxon>
        <taxon>Ascomycota</taxon>
        <taxon>Pezizomycotina</taxon>
        <taxon>Sordariomycetes</taxon>
        <taxon>Hypocreomycetidae</taxon>
        <taxon>Glomerellales</taxon>
        <taxon>Glomerellaceae</taxon>
        <taxon>Colletotrichum</taxon>
        <taxon>Colletotrichum graminicola species complex</taxon>
    </lineage>
</organism>
<accession>E3Q9D2</accession>
<dbReference type="GeneID" id="24407171"/>